<protein>
    <submittedName>
        <fullName evidence="1">Nuclear mRNA export protein THP1</fullName>
    </submittedName>
</protein>
<dbReference type="GO" id="GO:0006368">
    <property type="term" value="P:transcription elongation by RNA polymerase II"/>
    <property type="evidence" value="ECO:0007669"/>
    <property type="project" value="TreeGrafter"/>
</dbReference>
<reference evidence="1 2" key="1">
    <citation type="submission" date="2018-06" db="EMBL/GenBank/DDBJ databases">
        <title>Whole genome sequencing of Candida tropicalis (genome annotated by CSBL at Korea University).</title>
        <authorList>
            <person name="Ahn J."/>
        </authorList>
    </citation>
    <scope>NUCLEOTIDE SEQUENCE [LARGE SCALE GENOMIC DNA]</scope>
    <source>
        <strain evidence="1 2">ATCC 20962</strain>
    </source>
</reference>
<sequence length="413" mass="48201">MSLMKFINEINQTYNITDNNSKIAELTRLLTIDPAQSKYIAIIYHANSIPATITTLYDDDWSAFNMIITSFVKLCHEMDPWSVLKSFDLYAAYLNDLSIGFSNNNYGWLLSNVIESATRMIVPWAKKLDLMMYFKEQGGKFRLNYMASLILKIFNHIRINDSNVYKNSIILYLGNTLCYIYFKLDNPLLCQNVFSNMQNTSLKLKDYPVTQQLKYKYYLAKFYLIKNHLLESFENLKWCLVNTGSVKNQKLILELLIPVSLIIGVKPNFAYLRSRGLDFEFFGIYEQIAYAVKTGDFMTFKQVVQQNYQYLKDKNLLLLMNKLDILVLRNLVKKVWLLLDKPASLDYTRIPVAGHVNDELYLENLLVTLIDSNLIKGKLTMNKTVVLSKNDPFPLVFNIYKVRFAKRSLNQWM</sequence>
<accession>A0A367YE77</accession>
<keyword evidence="2" id="KW-1185">Reference proteome</keyword>
<dbReference type="SMART" id="SM00753">
    <property type="entry name" value="PAM"/>
    <property type="match status" value="1"/>
</dbReference>
<dbReference type="PANTHER" id="PTHR12732:SF8">
    <property type="entry name" value="NUCLEAR MRNA EXPORT PROTEIN THP1"/>
    <property type="match status" value="1"/>
</dbReference>
<dbReference type="STRING" id="5486.A0A367YE77"/>
<proteinExistence type="predicted"/>
<dbReference type="InterPro" id="IPR036388">
    <property type="entry name" value="WH-like_DNA-bd_sf"/>
</dbReference>
<dbReference type="GO" id="GO:0003723">
    <property type="term" value="F:RNA binding"/>
    <property type="evidence" value="ECO:0007669"/>
    <property type="project" value="InterPro"/>
</dbReference>
<evidence type="ECO:0000313" key="1">
    <source>
        <dbReference type="EMBL" id="RCK64165.1"/>
    </source>
</evidence>
<dbReference type="GO" id="GO:0000973">
    <property type="term" value="P:post-transcriptional tethering of RNA polymerase II gene DNA at nuclear periphery"/>
    <property type="evidence" value="ECO:0007669"/>
    <property type="project" value="TreeGrafter"/>
</dbReference>
<comment type="caution">
    <text evidence="1">The sequence shown here is derived from an EMBL/GenBank/DDBJ whole genome shotgun (WGS) entry which is preliminary data.</text>
</comment>
<organism evidence="1 2">
    <name type="scientific">Candida viswanathii</name>
    <dbReference type="NCBI Taxonomy" id="5486"/>
    <lineage>
        <taxon>Eukaryota</taxon>
        <taxon>Fungi</taxon>
        <taxon>Dikarya</taxon>
        <taxon>Ascomycota</taxon>
        <taxon>Saccharomycotina</taxon>
        <taxon>Pichiomycetes</taxon>
        <taxon>Debaryomycetaceae</taxon>
        <taxon>Candida/Lodderomyces clade</taxon>
        <taxon>Candida</taxon>
    </lineage>
</organism>
<name>A0A367YE77_9ASCO</name>
<evidence type="ECO:0000313" key="2">
    <source>
        <dbReference type="Proteomes" id="UP000253472"/>
    </source>
</evidence>
<dbReference type="GO" id="GO:0003690">
    <property type="term" value="F:double-stranded DNA binding"/>
    <property type="evidence" value="ECO:0007669"/>
    <property type="project" value="InterPro"/>
</dbReference>
<dbReference type="EMBL" id="QLNQ01000023">
    <property type="protein sequence ID" value="RCK64165.1"/>
    <property type="molecule type" value="Genomic_DNA"/>
</dbReference>
<dbReference type="Proteomes" id="UP000253472">
    <property type="component" value="Unassembled WGS sequence"/>
</dbReference>
<dbReference type="GO" id="GO:0016973">
    <property type="term" value="P:poly(A)+ mRNA export from nucleus"/>
    <property type="evidence" value="ECO:0007669"/>
    <property type="project" value="TreeGrafter"/>
</dbReference>
<dbReference type="Gene3D" id="1.10.10.10">
    <property type="entry name" value="Winged helix-like DNA-binding domain superfamily/Winged helix DNA-binding domain"/>
    <property type="match status" value="1"/>
</dbReference>
<dbReference type="OrthoDB" id="5404651at2759"/>
<dbReference type="InterPro" id="IPR045114">
    <property type="entry name" value="Csn12-like"/>
</dbReference>
<dbReference type="GO" id="GO:0070390">
    <property type="term" value="C:transcription export complex 2"/>
    <property type="evidence" value="ECO:0007669"/>
    <property type="project" value="TreeGrafter"/>
</dbReference>
<gene>
    <name evidence="1" type="primary">THP1_1</name>
    <name evidence="1" type="ORF">Cantr_10576</name>
</gene>
<dbReference type="PANTHER" id="PTHR12732">
    <property type="entry name" value="UNCHARACTERIZED PROTEASOME COMPONENT REGION PCI-CONTAINING"/>
    <property type="match status" value="1"/>
</dbReference>
<dbReference type="AlphaFoldDB" id="A0A367YE77"/>